<dbReference type="GeneID" id="114589255"/>
<dbReference type="Gene3D" id="3.40.50.11660">
    <property type="entry name" value="Glycosyl transferase family 10, C-terminal domain"/>
    <property type="match status" value="1"/>
</dbReference>
<dbReference type="GO" id="GO:0006672">
    <property type="term" value="P:ceramide metabolic process"/>
    <property type="evidence" value="ECO:0007669"/>
    <property type="project" value="Ensembl"/>
</dbReference>
<evidence type="ECO:0000256" key="8">
    <source>
        <dbReference type="ARBA" id="ARBA00022989"/>
    </source>
</evidence>
<dbReference type="PANTHER" id="PTHR11929">
    <property type="entry name" value="ALPHA- 1,3 -FUCOSYLTRANSFERASE"/>
    <property type="match status" value="1"/>
</dbReference>
<dbReference type="Pfam" id="PF17039">
    <property type="entry name" value="Glyco_tran_10_N"/>
    <property type="match status" value="1"/>
</dbReference>
<dbReference type="OrthoDB" id="427096at2759"/>
<dbReference type="KEGG" id="pmua:114589255"/>
<evidence type="ECO:0000259" key="14">
    <source>
        <dbReference type="Pfam" id="PF17039"/>
    </source>
</evidence>
<evidence type="ECO:0000256" key="9">
    <source>
        <dbReference type="ARBA" id="ARBA00023136"/>
    </source>
</evidence>
<evidence type="ECO:0000259" key="13">
    <source>
        <dbReference type="Pfam" id="PF00852"/>
    </source>
</evidence>
<evidence type="ECO:0000256" key="10">
    <source>
        <dbReference type="ARBA" id="ARBA00023180"/>
    </source>
</evidence>
<dbReference type="FunFam" id="3.40.50.11660:FF:000001">
    <property type="entry name" value="alpha-(1,3)-fucosyltransferase 9"/>
    <property type="match status" value="1"/>
</dbReference>
<keyword evidence="8" id="KW-1133">Transmembrane helix</keyword>
<feature type="domain" description="Fucosyltransferase C-terminal" evidence="13">
    <location>
        <begin position="177"/>
        <end position="349"/>
    </location>
</feature>
<evidence type="ECO:0000256" key="11">
    <source>
        <dbReference type="ARBA" id="ARBA00036481"/>
    </source>
</evidence>
<comment type="pathway">
    <text evidence="2">Protein modification; protein glycosylation.</text>
</comment>
<organism evidence="15 16">
    <name type="scientific">Podarcis muralis</name>
    <name type="common">Wall lizard</name>
    <name type="synonym">Lacerta muralis</name>
    <dbReference type="NCBI Taxonomy" id="64176"/>
    <lineage>
        <taxon>Eukaryota</taxon>
        <taxon>Metazoa</taxon>
        <taxon>Chordata</taxon>
        <taxon>Craniata</taxon>
        <taxon>Vertebrata</taxon>
        <taxon>Euteleostomi</taxon>
        <taxon>Lepidosauria</taxon>
        <taxon>Squamata</taxon>
        <taxon>Bifurcata</taxon>
        <taxon>Unidentata</taxon>
        <taxon>Episquamata</taxon>
        <taxon>Laterata</taxon>
        <taxon>Lacertibaenia</taxon>
        <taxon>Lacertidae</taxon>
        <taxon>Podarcis</taxon>
    </lineage>
</organism>
<evidence type="ECO:0000256" key="12">
    <source>
        <dbReference type="RuleBase" id="RU003832"/>
    </source>
</evidence>
<evidence type="ECO:0000313" key="15">
    <source>
        <dbReference type="Ensembl" id="ENSPMRP00000036287.1"/>
    </source>
</evidence>
<keyword evidence="6 12" id="KW-0812">Transmembrane</keyword>
<dbReference type="GO" id="GO:0032580">
    <property type="term" value="C:Golgi cisterna membrane"/>
    <property type="evidence" value="ECO:0007669"/>
    <property type="project" value="UniProtKB-SubCell"/>
</dbReference>
<evidence type="ECO:0000313" key="16">
    <source>
        <dbReference type="Proteomes" id="UP000472272"/>
    </source>
</evidence>
<dbReference type="GO" id="GO:0005802">
    <property type="term" value="C:trans-Golgi network"/>
    <property type="evidence" value="ECO:0007669"/>
    <property type="project" value="Ensembl"/>
</dbReference>
<feature type="domain" description="Fucosyltransferase N-terminal" evidence="14">
    <location>
        <begin position="56"/>
        <end position="164"/>
    </location>
</feature>
<keyword evidence="12" id="KW-0333">Golgi apparatus</keyword>
<reference evidence="15" key="2">
    <citation type="submission" date="2025-09" db="UniProtKB">
        <authorList>
            <consortium name="Ensembl"/>
        </authorList>
    </citation>
    <scope>IDENTIFICATION</scope>
</reference>
<proteinExistence type="inferred from homology"/>
<accession>A0A670KMZ9</accession>
<comment type="subcellular location">
    <subcellularLocation>
        <location evidence="12">Golgi apparatus</location>
        <location evidence="12">Golgi stack membrane</location>
        <topology evidence="12">Single-pass type II membrane protein</topology>
    </subcellularLocation>
    <subcellularLocation>
        <location evidence="1">Membrane</location>
        <topology evidence="1">Single-pass membrane protein</topology>
    </subcellularLocation>
</comment>
<dbReference type="GeneTree" id="ENSGT00940000161618"/>
<dbReference type="InterPro" id="IPR038577">
    <property type="entry name" value="GT10-like_C_sf"/>
</dbReference>
<name>A0A670KMZ9_PODMU</name>
<evidence type="ECO:0000256" key="5">
    <source>
        <dbReference type="ARBA" id="ARBA00022679"/>
    </source>
</evidence>
<evidence type="ECO:0000256" key="2">
    <source>
        <dbReference type="ARBA" id="ARBA00004922"/>
    </source>
</evidence>
<protein>
    <recommendedName>
        <fullName evidence="12">Fucosyltransferase</fullName>
        <ecNumber evidence="12">2.4.1.-</ecNumber>
    </recommendedName>
</protein>
<dbReference type="AlphaFoldDB" id="A0A670KMZ9"/>
<dbReference type="UniPathway" id="UPA00378"/>
<dbReference type="Ensembl" id="ENSPMRT00000038452.1">
    <property type="protein sequence ID" value="ENSPMRP00000036287.1"/>
    <property type="gene ID" value="ENSPMRG00000023431.1"/>
</dbReference>
<dbReference type="GO" id="GO:0046626">
    <property type="term" value="P:regulation of insulin receptor signaling pathway"/>
    <property type="evidence" value="ECO:0007669"/>
    <property type="project" value="Ensembl"/>
</dbReference>
<reference evidence="15" key="1">
    <citation type="submission" date="2025-08" db="UniProtKB">
        <authorList>
            <consortium name="Ensembl"/>
        </authorList>
    </citation>
    <scope>IDENTIFICATION</scope>
</reference>
<dbReference type="GO" id="GO:1903236">
    <property type="term" value="P:regulation of leukocyte tethering or rolling"/>
    <property type="evidence" value="ECO:0007669"/>
    <property type="project" value="Ensembl"/>
</dbReference>
<comment type="catalytic activity">
    <reaction evidence="11">
        <text>an N-acetyl-alpha-neuraminyl-(2-&gt;3)-beta-D-galactosyl-(1-&gt;4)-N-acetyl-beta-D-glucosaminyl derivative + GDP-beta-L-fucose = an alpha-Neu5Ac-(2-&gt;3)-beta-D-Gal-(1-&gt;4)-[alpha-L-Fuc-(1-&gt;3)]-beta-D-GlcNAc derivative + GDP + H(+)</text>
        <dbReference type="Rhea" id="RHEA:56076"/>
        <dbReference type="ChEBI" id="CHEBI:15378"/>
        <dbReference type="ChEBI" id="CHEBI:57273"/>
        <dbReference type="ChEBI" id="CHEBI:58189"/>
        <dbReference type="ChEBI" id="CHEBI:136545"/>
        <dbReference type="ChEBI" id="CHEBI:139509"/>
    </reaction>
    <physiologicalReaction direction="left-to-right" evidence="11">
        <dbReference type="Rhea" id="RHEA:56077"/>
    </physiologicalReaction>
</comment>
<keyword evidence="10" id="KW-0325">Glycoprotein</keyword>
<dbReference type="InterPro" id="IPR031481">
    <property type="entry name" value="Glyco_tran_10_N"/>
</dbReference>
<evidence type="ECO:0000256" key="4">
    <source>
        <dbReference type="ARBA" id="ARBA00022676"/>
    </source>
</evidence>
<evidence type="ECO:0000256" key="1">
    <source>
        <dbReference type="ARBA" id="ARBA00004167"/>
    </source>
</evidence>
<keyword evidence="5 12" id="KW-0808">Transferase</keyword>
<dbReference type="GO" id="GO:0060353">
    <property type="term" value="P:regulation of cell adhesion molecule production"/>
    <property type="evidence" value="ECO:0007669"/>
    <property type="project" value="Ensembl"/>
</dbReference>
<evidence type="ECO:0000256" key="7">
    <source>
        <dbReference type="ARBA" id="ARBA00022968"/>
    </source>
</evidence>
<dbReference type="GO" id="GO:0017083">
    <property type="term" value="F:4-galactosyl-N-acetylglucosaminide 3-alpha-L-fucosyltransferase activity"/>
    <property type="evidence" value="ECO:0007669"/>
    <property type="project" value="Ensembl"/>
</dbReference>
<dbReference type="SUPFAM" id="SSF53756">
    <property type="entry name" value="UDP-Glycosyltransferase/glycogen phosphorylase"/>
    <property type="match status" value="1"/>
</dbReference>
<sequence>MSKGMGAPACTMASYSMITMKKFAGAMFLLGAVFLNLTFLAQPFHNPSRTQAQNRSLMVLIWDWPYGHALNLTGDPCATLCSIKGCQLTWNRNLYNQADVVVFHHWALQHRRSRPPASKPHPGQKWVWLSLESPSHSNDLARWDGVFNWTMTFRRDSDIFIPYGELVAQPSDEVDIPEKSGLVSWVISHYHHTQQRAQLFRNLSKYIKVDVYGRANKKPLCPACLLPTISKYKFYLAFENSVHRDYITEKLWRNSLLAGSVPVVMGPPRANYQQFIPGDAFIHVDDFGSVKELADFLLTMNESRYQRFFEWKRSFAVKLYDSWPERFCTICQCFPSLPQGKVYHSLEKWFWS</sequence>
<comment type="similarity">
    <text evidence="3 12">Belongs to the glycosyltransferase 10 family.</text>
</comment>
<keyword evidence="7" id="KW-0735">Signal-anchor</keyword>
<keyword evidence="4 12" id="KW-0328">Glycosyltransferase</keyword>
<gene>
    <name evidence="15" type="primary">FUT7</name>
</gene>
<evidence type="ECO:0000256" key="6">
    <source>
        <dbReference type="ARBA" id="ARBA00022692"/>
    </source>
</evidence>
<dbReference type="InterPro" id="IPR055270">
    <property type="entry name" value="Glyco_tran_10_C"/>
</dbReference>
<dbReference type="Pfam" id="PF00852">
    <property type="entry name" value="Glyco_transf_10"/>
    <property type="match status" value="1"/>
</dbReference>
<keyword evidence="9" id="KW-0472">Membrane</keyword>
<keyword evidence="16" id="KW-1185">Reference proteome</keyword>
<evidence type="ECO:0000256" key="3">
    <source>
        <dbReference type="ARBA" id="ARBA00008919"/>
    </source>
</evidence>
<dbReference type="OMA" id="CWVVSHY"/>
<dbReference type="CTD" id="2529"/>
<dbReference type="Proteomes" id="UP000472272">
    <property type="component" value="Unplaced"/>
</dbReference>
<dbReference type="InterPro" id="IPR001503">
    <property type="entry name" value="Glyco_trans_10"/>
</dbReference>
<dbReference type="PANTHER" id="PTHR11929:SF12">
    <property type="entry name" value="ALPHA-(1,3)-FUCOSYLTRANSFERASE 7"/>
    <property type="match status" value="1"/>
</dbReference>
<dbReference type="EC" id="2.4.1.-" evidence="12"/>
<dbReference type="RefSeq" id="XP_028571317.1">
    <property type="nucleotide sequence ID" value="XM_028715484.1"/>
</dbReference>
<dbReference type="GO" id="GO:1904996">
    <property type="term" value="P:positive regulation of leukocyte adhesion to vascular endothelial cell"/>
    <property type="evidence" value="ECO:0007669"/>
    <property type="project" value="Ensembl"/>
</dbReference>